<gene>
    <name evidence="1" type="ORF">CAK95_02815</name>
</gene>
<dbReference type="InterPro" id="IPR000835">
    <property type="entry name" value="HTH_MarR-typ"/>
</dbReference>
<organism evidence="1 2">
    <name type="scientific">Pseudorhodoplanes sinuspersici</name>
    <dbReference type="NCBI Taxonomy" id="1235591"/>
    <lineage>
        <taxon>Bacteria</taxon>
        <taxon>Pseudomonadati</taxon>
        <taxon>Pseudomonadota</taxon>
        <taxon>Alphaproteobacteria</taxon>
        <taxon>Hyphomicrobiales</taxon>
        <taxon>Pseudorhodoplanes</taxon>
    </lineage>
</organism>
<dbReference type="PANTHER" id="PTHR33164">
    <property type="entry name" value="TRANSCRIPTIONAL REGULATOR, MARR FAMILY"/>
    <property type="match status" value="1"/>
</dbReference>
<protein>
    <submittedName>
        <fullName evidence="1">MarR family transcriptional regulator</fullName>
    </submittedName>
</protein>
<dbReference type="InterPro" id="IPR036388">
    <property type="entry name" value="WH-like_DNA-bd_sf"/>
</dbReference>
<reference evidence="1 2" key="1">
    <citation type="submission" date="2017-05" db="EMBL/GenBank/DDBJ databases">
        <title>Full genome sequence of Pseudorhodoplanes sinuspersici.</title>
        <authorList>
            <person name="Dastgheib S.M.M."/>
            <person name="Shavandi M."/>
            <person name="Tirandaz H."/>
        </authorList>
    </citation>
    <scope>NUCLEOTIDE SEQUENCE [LARGE SCALE GENOMIC DNA]</scope>
    <source>
        <strain evidence="1 2">RIPI110</strain>
    </source>
</reference>
<dbReference type="SMART" id="SM00347">
    <property type="entry name" value="HTH_MARR"/>
    <property type="match status" value="1"/>
</dbReference>
<dbReference type="Proteomes" id="UP000194137">
    <property type="component" value="Chromosome"/>
</dbReference>
<dbReference type="Pfam" id="PF12802">
    <property type="entry name" value="MarR_2"/>
    <property type="match status" value="1"/>
</dbReference>
<dbReference type="KEGG" id="psin:CAK95_02815"/>
<dbReference type="PROSITE" id="PS50995">
    <property type="entry name" value="HTH_MARR_2"/>
    <property type="match status" value="1"/>
</dbReference>
<dbReference type="GO" id="GO:0003700">
    <property type="term" value="F:DNA-binding transcription factor activity"/>
    <property type="evidence" value="ECO:0007669"/>
    <property type="project" value="InterPro"/>
</dbReference>
<dbReference type="STRING" id="1235591.CAK95_02815"/>
<dbReference type="PANTHER" id="PTHR33164:SF43">
    <property type="entry name" value="HTH-TYPE TRANSCRIPTIONAL REPRESSOR YETL"/>
    <property type="match status" value="1"/>
</dbReference>
<dbReference type="RefSeq" id="WP_086086444.1">
    <property type="nucleotide sequence ID" value="NZ_CP021112.1"/>
</dbReference>
<dbReference type="EMBL" id="CP021112">
    <property type="protein sequence ID" value="ARP98129.1"/>
    <property type="molecule type" value="Genomic_DNA"/>
</dbReference>
<dbReference type="InterPro" id="IPR036390">
    <property type="entry name" value="WH_DNA-bd_sf"/>
</dbReference>
<accession>A0A1W6ZL99</accession>
<name>A0A1W6ZL99_9HYPH</name>
<dbReference type="OrthoDB" id="5511415at2"/>
<evidence type="ECO:0000313" key="1">
    <source>
        <dbReference type="EMBL" id="ARP98129.1"/>
    </source>
</evidence>
<dbReference type="GO" id="GO:0006950">
    <property type="term" value="P:response to stress"/>
    <property type="evidence" value="ECO:0007669"/>
    <property type="project" value="TreeGrafter"/>
</dbReference>
<dbReference type="SUPFAM" id="SSF46785">
    <property type="entry name" value="Winged helix' DNA-binding domain"/>
    <property type="match status" value="1"/>
</dbReference>
<dbReference type="Gene3D" id="1.10.10.10">
    <property type="entry name" value="Winged helix-like DNA-binding domain superfamily/Winged helix DNA-binding domain"/>
    <property type="match status" value="1"/>
</dbReference>
<dbReference type="InterPro" id="IPR039422">
    <property type="entry name" value="MarR/SlyA-like"/>
</dbReference>
<sequence length="160" mass="17476">MKPSPAQLTDLILEIFRTNGRLLAAGDDLVADLGLTSARWQVLGAIALAPERLPVAQIARDMGLTRQAVQRIANDLEAAGLLRFEENPRHQRAQLVLLTPAGRKAFDAAMARQLPWAKNLGATLKADEVETALTVLRTIRERATVEVALKPVRQRTKSGV</sequence>
<dbReference type="AlphaFoldDB" id="A0A1W6ZL99"/>
<evidence type="ECO:0000313" key="2">
    <source>
        <dbReference type="Proteomes" id="UP000194137"/>
    </source>
</evidence>
<proteinExistence type="predicted"/>
<keyword evidence="2" id="KW-1185">Reference proteome</keyword>